<dbReference type="EMBL" id="QGGB01000002">
    <property type="protein sequence ID" value="PWN07983.1"/>
    <property type="molecule type" value="Genomic_DNA"/>
</dbReference>
<keyword evidence="1" id="KW-0472">Membrane</keyword>
<gene>
    <name evidence="2" type="ORF">DDZ15_02945</name>
</gene>
<feature type="transmembrane region" description="Helical" evidence="1">
    <location>
        <begin position="228"/>
        <end position="246"/>
    </location>
</feature>
<sequence length="411" mass="45320">MELSRQNDSSTFLMVWRLALLSFILAGLTGFIYRLGLITNLPEGIEFANLRHAHSHLMFFNWICPPLMILMAGSVFRDPEASGLKPFRPCMITMIVLGFLTYPLFLMYGYQPVAVGRAEIPLAAAVSGLIMVTWYWFAWLYYRYRKERDDRLSLLLFDTALLALILSSLGAWGVTVAQFTAAPGSLIPTALTGFFLSVFTEGWVVLAAMGILVMLSEDKLPEIKLRSGWYYVPVLFGSMLLFPLSLSRPMLTGGMVFASYLGLTLAAAGLLIFMLFIWKTAVRSGFTGKAIVAFFSLKVMFLLAALMPHGIWPGEHGVRVLYLHTLLLGLASAVIIESFSRKRQAAAKTLFILSVCLILVTLSMISGHWPAGLTPNGLIYWVVAAAALPVIPAGVLLAGTFNLSEQVEKKD</sequence>
<evidence type="ECO:0000313" key="3">
    <source>
        <dbReference type="Proteomes" id="UP000245533"/>
    </source>
</evidence>
<feature type="transmembrane region" description="Helical" evidence="1">
    <location>
        <begin position="88"/>
        <end position="110"/>
    </location>
</feature>
<dbReference type="AlphaFoldDB" id="A0A316TTV0"/>
<feature type="transmembrane region" description="Helical" evidence="1">
    <location>
        <begin position="320"/>
        <end position="339"/>
    </location>
</feature>
<name>A0A316TTV0_9BACT</name>
<feature type="transmembrane region" description="Helical" evidence="1">
    <location>
        <begin position="258"/>
        <end position="278"/>
    </location>
</feature>
<feature type="transmembrane region" description="Helical" evidence="1">
    <location>
        <begin position="290"/>
        <end position="308"/>
    </location>
</feature>
<dbReference type="RefSeq" id="WP_109644660.1">
    <property type="nucleotide sequence ID" value="NZ_QGGB01000002.1"/>
</dbReference>
<feature type="transmembrane region" description="Helical" evidence="1">
    <location>
        <begin position="378"/>
        <end position="401"/>
    </location>
</feature>
<reference evidence="2 3" key="1">
    <citation type="submission" date="2018-05" db="EMBL/GenBank/DDBJ databases">
        <title>Rhodohalobacter halophilus gen. nov., sp. nov., a moderately halophilic member of the family Balneolaceae.</title>
        <authorList>
            <person name="Liu Z.-W."/>
        </authorList>
    </citation>
    <scope>NUCLEOTIDE SEQUENCE [LARGE SCALE GENOMIC DNA]</scope>
    <source>
        <strain evidence="2 3">8A47</strain>
    </source>
</reference>
<proteinExistence type="predicted"/>
<dbReference type="Proteomes" id="UP000245533">
    <property type="component" value="Unassembled WGS sequence"/>
</dbReference>
<dbReference type="OrthoDB" id="2827525at2"/>
<keyword evidence="3" id="KW-1185">Reference proteome</keyword>
<keyword evidence="1" id="KW-0812">Transmembrane</keyword>
<evidence type="ECO:0000256" key="1">
    <source>
        <dbReference type="SAM" id="Phobius"/>
    </source>
</evidence>
<feature type="transmembrane region" description="Helical" evidence="1">
    <location>
        <begin position="53"/>
        <end position="76"/>
    </location>
</feature>
<feature type="transmembrane region" description="Helical" evidence="1">
    <location>
        <begin position="122"/>
        <end position="142"/>
    </location>
</feature>
<evidence type="ECO:0000313" key="2">
    <source>
        <dbReference type="EMBL" id="PWN07983.1"/>
    </source>
</evidence>
<feature type="transmembrane region" description="Helical" evidence="1">
    <location>
        <begin position="154"/>
        <end position="174"/>
    </location>
</feature>
<protein>
    <submittedName>
        <fullName evidence="2">Uncharacterized protein</fullName>
    </submittedName>
</protein>
<feature type="transmembrane region" description="Helical" evidence="1">
    <location>
        <begin position="194"/>
        <end position="216"/>
    </location>
</feature>
<keyword evidence="1" id="KW-1133">Transmembrane helix</keyword>
<accession>A0A316TTV0</accession>
<feature type="transmembrane region" description="Helical" evidence="1">
    <location>
        <begin position="351"/>
        <end position="372"/>
    </location>
</feature>
<feature type="transmembrane region" description="Helical" evidence="1">
    <location>
        <begin position="12"/>
        <end position="33"/>
    </location>
</feature>
<comment type="caution">
    <text evidence="2">The sequence shown here is derived from an EMBL/GenBank/DDBJ whole genome shotgun (WGS) entry which is preliminary data.</text>
</comment>
<organism evidence="2 3">
    <name type="scientific">Rhodohalobacter mucosus</name>
    <dbReference type="NCBI Taxonomy" id="2079485"/>
    <lineage>
        <taxon>Bacteria</taxon>
        <taxon>Pseudomonadati</taxon>
        <taxon>Balneolota</taxon>
        <taxon>Balneolia</taxon>
        <taxon>Balneolales</taxon>
        <taxon>Balneolaceae</taxon>
        <taxon>Rhodohalobacter</taxon>
    </lineage>
</organism>